<dbReference type="PANTHER" id="PTHR12308:SF73">
    <property type="entry name" value="ANOCTAMIN"/>
    <property type="match status" value="1"/>
</dbReference>
<feature type="transmembrane region" description="Helical" evidence="6">
    <location>
        <begin position="475"/>
        <end position="493"/>
    </location>
</feature>
<accession>A0AA36NA83</accession>
<dbReference type="Pfam" id="PF04547">
    <property type="entry name" value="Anoctamin"/>
    <property type="match status" value="1"/>
</dbReference>
<feature type="transmembrane region" description="Helical" evidence="6">
    <location>
        <begin position="787"/>
        <end position="810"/>
    </location>
</feature>
<evidence type="ECO:0000313" key="8">
    <source>
        <dbReference type="EMBL" id="CAJ1396036.1"/>
    </source>
</evidence>
<dbReference type="GO" id="GO:0016020">
    <property type="term" value="C:membrane"/>
    <property type="evidence" value="ECO:0007669"/>
    <property type="project" value="UniProtKB-SubCell"/>
</dbReference>
<reference evidence="8" key="1">
    <citation type="submission" date="2023-08" db="EMBL/GenBank/DDBJ databases">
        <authorList>
            <person name="Chen Y."/>
            <person name="Shah S."/>
            <person name="Dougan E. K."/>
            <person name="Thang M."/>
            <person name="Chan C."/>
        </authorList>
    </citation>
    <scope>NUCLEOTIDE SEQUENCE</scope>
</reference>
<keyword evidence="9" id="KW-1185">Reference proteome</keyword>
<feature type="transmembrane region" description="Helical" evidence="6">
    <location>
        <begin position="905"/>
        <end position="926"/>
    </location>
</feature>
<dbReference type="InterPro" id="IPR049452">
    <property type="entry name" value="Anoctamin_TM"/>
</dbReference>
<evidence type="ECO:0000256" key="1">
    <source>
        <dbReference type="ARBA" id="ARBA00004141"/>
    </source>
</evidence>
<evidence type="ECO:0000256" key="2">
    <source>
        <dbReference type="ARBA" id="ARBA00022692"/>
    </source>
</evidence>
<evidence type="ECO:0000256" key="5">
    <source>
        <dbReference type="SAM" id="MobiDB-lite"/>
    </source>
</evidence>
<keyword evidence="2 6" id="KW-0812">Transmembrane</keyword>
<gene>
    <name evidence="8" type="ORF">EVOR1521_LOCUS20324</name>
</gene>
<evidence type="ECO:0000256" key="6">
    <source>
        <dbReference type="SAM" id="Phobius"/>
    </source>
</evidence>
<name>A0AA36NA83_9DINO</name>
<dbReference type="AlphaFoldDB" id="A0AA36NA83"/>
<feature type="transmembrane region" description="Helical" evidence="6">
    <location>
        <begin position="831"/>
        <end position="855"/>
    </location>
</feature>
<dbReference type="Proteomes" id="UP001178507">
    <property type="component" value="Unassembled WGS sequence"/>
</dbReference>
<feature type="transmembrane region" description="Helical" evidence="6">
    <location>
        <begin position="638"/>
        <end position="657"/>
    </location>
</feature>
<keyword evidence="4 6" id="KW-0472">Membrane</keyword>
<dbReference type="InterPro" id="IPR007632">
    <property type="entry name" value="Anoctamin"/>
</dbReference>
<dbReference type="EMBL" id="CAUJNA010003216">
    <property type="protein sequence ID" value="CAJ1396036.1"/>
    <property type="molecule type" value="Genomic_DNA"/>
</dbReference>
<evidence type="ECO:0000259" key="7">
    <source>
        <dbReference type="Pfam" id="PF04547"/>
    </source>
</evidence>
<comment type="subcellular location">
    <subcellularLocation>
        <location evidence="1">Membrane</location>
        <topology evidence="1">Multi-pass membrane protein</topology>
    </subcellularLocation>
</comment>
<feature type="transmembrane region" description="Helical" evidence="6">
    <location>
        <begin position="65"/>
        <end position="86"/>
    </location>
</feature>
<proteinExistence type="predicted"/>
<organism evidence="8 9">
    <name type="scientific">Effrenium voratum</name>
    <dbReference type="NCBI Taxonomy" id="2562239"/>
    <lineage>
        <taxon>Eukaryota</taxon>
        <taxon>Sar</taxon>
        <taxon>Alveolata</taxon>
        <taxon>Dinophyceae</taxon>
        <taxon>Suessiales</taxon>
        <taxon>Symbiodiniaceae</taxon>
        <taxon>Effrenium</taxon>
    </lineage>
</organism>
<evidence type="ECO:0000313" key="9">
    <source>
        <dbReference type="Proteomes" id="UP001178507"/>
    </source>
</evidence>
<sequence>MHRLAQATLRGRLAPCGHLLPMLPRSVRLMAETSGGASSSKAELPQAQAPSTETDKKEERKPMGWGLFFVYLSSGFGSLTFLYYFYKARYSFHQTEILMVDALRRLPFYWPPASRAGEMNSRTDAEGLPDDLKTAFCEWFVATDLEEPKGVTRDDVLELINELGYSEKAQPAKDFLYRGEGQIEEKRRMTCAGLQESLTLLCTLRRDAEALPKAEAKEGEEVAPPKPDTEALGILRRKVRRSSSMLNSAETLQAAMAGADAASFMGDFPRPRYLVVFAENASEDLTIHVKKWLTSAGLLVELDGLGAAMIKRPPFLVVSSDRESLELEAERLGYLKPHRALAPFIPGQGLGKIEFETRPEEWVRGYEGYERPDFWQPGERIQLLRHRLEQVPAPVEELRELQVSNPTALAVTESLLKALRIAGQLEALVPLDDDFGRERRAMWKEAIWMADSPVDRIEAYFGSEVALYFAWLNHFTYWLLAPAGVGLACFLRMHYFGYTVDDDPYMPFHSLFVVFWAACFVRCWDRFCAAKAWQWNVHGLDKRPDEHRPEFRGPLHTSRVTGQPERHYPYSKRLFAYLLSVLVTSLMLMIAFWVMICSLNLQGYMETNATSFEQVFYIAPLARLSHTGAIFDPHQTEYFGLLAFGPVALHVLAIMHLNKIYRFVAEWLTVNENHRLLEQHQSSLIAKRFLFDAFDCYISLFYVGFVQQDIRKLRQELICLYGVDSLRRVLLESIIPLVLEQISKRRISKKALELKRSEQAHFIEALEVLDQPLYEQFDDFLEMVIEFGYVTLFASAFPLAAALSVVSNMVELKSDMFKLAVVYQRPISHRVSSIGIWGQLLQIIMSISVLTNVMIFSMSEQLASWAPWLYKEASFEDVRAGRLASVLDAVTGTKDLVIREGAGRYVIFAAAVLEHIVGVAVFILMISIPCQPDWVTSEIQRTKHFQRTRAAAAGEEK</sequence>
<keyword evidence="3 6" id="KW-1133">Transmembrane helix</keyword>
<dbReference type="PANTHER" id="PTHR12308">
    <property type="entry name" value="ANOCTAMIN"/>
    <property type="match status" value="1"/>
</dbReference>
<feature type="domain" description="Anoctamin transmembrane" evidence="7">
    <location>
        <begin position="457"/>
        <end position="941"/>
    </location>
</feature>
<comment type="caution">
    <text evidence="8">The sequence shown here is derived from an EMBL/GenBank/DDBJ whole genome shotgun (WGS) entry which is preliminary data.</text>
</comment>
<evidence type="ECO:0000256" key="4">
    <source>
        <dbReference type="ARBA" id="ARBA00023136"/>
    </source>
</evidence>
<feature type="transmembrane region" description="Helical" evidence="6">
    <location>
        <begin position="574"/>
        <end position="596"/>
    </location>
</feature>
<feature type="region of interest" description="Disordered" evidence="5">
    <location>
        <begin position="34"/>
        <end position="58"/>
    </location>
</feature>
<dbReference type="GO" id="GO:0005254">
    <property type="term" value="F:chloride channel activity"/>
    <property type="evidence" value="ECO:0007669"/>
    <property type="project" value="TreeGrafter"/>
</dbReference>
<protein>
    <recommendedName>
        <fullName evidence="7">Anoctamin transmembrane domain-containing protein</fullName>
    </recommendedName>
</protein>
<evidence type="ECO:0000256" key="3">
    <source>
        <dbReference type="ARBA" id="ARBA00022989"/>
    </source>
</evidence>